<evidence type="ECO:0000313" key="3">
    <source>
        <dbReference type="Proteomes" id="UP000306740"/>
    </source>
</evidence>
<proteinExistence type="predicted"/>
<comment type="caution">
    <text evidence="2">The sequence shown here is derived from an EMBL/GenBank/DDBJ whole genome shotgun (WGS) entry which is preliminary data.</text>
</comment>
<evidence type="ECO:0000313" key="2">
    <source>
        <dbReference type="EMBL" id="TNC49087.1"/>
    </source>
</evidence>
<dbReference type="Proteomes" id="UP000306740">
    <property type="component" value="Unassembled WGS sequence"/>
</dbReference>
<sequence>MEESSAWLPLKAAPIPEKVGREQLDDLRARGPESIKGAQYALALASYWHDTRREVVVDEELHGLASSDMSEDLWKFIATDRWGQQELGTKRHYDPARGGVVRATVTGDAESPSVTLELVASTTADAPEYHVEGAGFSRDTYEVEWDGDQWQWLAFATAESPPEVLPSANGGVKGKGWIRLPAA</sequence>
<organism evidence="2 3">
    <name type="scientific">Mumia zhuanghuii</name>
    <dbReference type="NCBI Taxonomy" id="2585211"/>
    <lineage>
        <taxon>Bacteria</taxon>
        <taxon>Bacillati</taxon>
        <taxon>Actinomycetota</taxon>
        <taxon>Actinomycetes</taxon>
        <taxon>Propionibacteriales</taxon>
        <taxon>Nocardioidaceae</taxon>
        <taxon>Mumia</taxon>
    </lineage>
</organism>
<reference evidence="2 3" key="1">
    <citation type="submission" date="2019-05" db="EMBL/GenBank/DDBJ databases">
        <title>Mumia sp. nov., isolated from the intestinal contents of plateau pika (Ochotona curzoniae) in the Qinghai-Tibet plateau of China.</title>
        <authorList>
            <person name="Tian Z."/>
        </authorList>
    </citation>
    <scope>NUCLEOTIDE SEQUENCE [LARGE SCALE GENOMIC DNA]</scope>
    <source>
        <strain evidence="3">527</strain>
        <strain evidence="2">Z527</strain>
    </source>
</reference>
<gene>
    <name evidence="2" type="ORF">FHE65_06100</name>
    <name evidence="1" type="ORF">FHE65_07955</name>
</gene>
<dbReference type="RefSeq" id="WP_139086416.1">
    <property type="nucleotide sequence ID" value="NZ_VDFR01000028.1"/>
</dbReference>
<accession>A0A5C4MYM9</accession>
<dbReference type="EMBL" id="VDFR01000039">
    <property type="protein sequence ID" value="TNC48053.1"/>
    <property type="molecule type" value="Genomic_DNA"/>
</dbReference>
<dbReference type="EMBL" id="VDFR01000028">
    <property type="protein sequence ID" value="TNC49087.1"/>
    <property type="molecule type" value="Genomic_DNA"/>
</dbReference>
<name>A0A5C4MYM9_9ACTN</name>
<dbReference type="AlphaFoldDB" id="A0A5C4MYM9"/>
<protein>
    <submittedName>
        <fullName evidence="2">Uncharacterized protein</fullName>
    </submittedName>
</protein>
<evidence type="ECO:0000313" key="1">
    <source>
        <dbReference type="EMBL" id="TNC48053.1"/>
    </source>
</evidence>